<evidence type="ECO:0000313" key="1">
    <source>
        <dbReference type="EMBL" id="CAG9163873.1"/>
    </source>
</evidence>
<protein>
    <recommendedName>
        <fullName evidence="3">HEPN domain-containing protein</fullName>
    </recommendedName>
</protein>
<evidence type="ECO:0000313" key="2">
    <source>
        <dbReference type="Proteomes" id="UP000706525"/>
    </source>
</evidence>
<evidence type="ECO:0008006" key="3">
    <source>
        <dbReference type="Google" id="ProtNLM"/>
    </source>
</evidence>
<keyword evidence="2" id="KW-1185">Reference proteome</keyword>
<proteinExistence type="predicted"/>
<organism evidence="1 2">
    <name type="scientific">Cupriavidus pampae</name>
    <dbReference type="NCBI Taxonomy" id="659251"/>
    <lineage>
        <taxon>Bacteria</taxon>
        <taxon>Pseudomonadati</taxon>
        <taxon>Pseudomonadota</taxon>
        <taxon>Betaproteobacteria</taxon>
        <taxon>Burkholderiales</taxon>
        <taxon>Burkholderiaceae</taxon>
        <taxon>Cupriavidus</taxon>
    </lineage>
</organism>
<dbReference type="Gene3D" id="1.20.120.330">
    <property type="entry name" value="Nucleotidyltransferases domain 2"/>
    <property type="match status" value="1"/>
</dbReference>
<dbReference type="EMBL" id="CAJZAG010000001">
    <property type="protein sequence ID" value="CAG9163873.1"/>
    <property type="molecule type" value="Genomic_DNA"/>
</dbReference>
<gene>
    <name evidence="1" type="ORF">LMG32289_00238</name>
</gene>
<reference evidence="1 2" key="1">
    <citation type="submission" date="2021-08" db="EMBL/GenBank/DDBJ databases">
        <authorList>
            <person name="Peeters C."/>
        </authorList>
    </citation>
    <scope>NUCLEOTIDE SEQUENCE [LARGE SCALE GENOMIC DNA]</scope>
    <source>
        <strain evidence="1 2">LMG 32289</strain>
    </source>
</reference>
<sequence>MTVSATDFERFARQLIQGVTEIEWRNGASRLYYAAYHACQAQAHRCPDNSNLKMGSHEALMKRYELQEGSYAKSIAYILLAMKRIRCQADYDISAEFAKDAAEKQMTHHQNLSAKLRAFAQQFGDASTTAEATV</sequence>
<comment type="caution">
    <text evidence="1">The sequence shown here is derived from an EMBL/GenBank/DDBJ whole genome shotgun (WGS) entry which is preliminary data.</text>
</comment>
<name>A0ABM8W9G7_9BURK</name>
<dbReference type="Proteomes" id="UP000706525">
    <property type="component" value="Unassembled WGS sequence"/>
</dbReference>
<accession>A0ABM8W9G7</accession>
<dbReference type="RefSeq" id="WP_223980799.1">
    <property type="nucleotide sequence ID" value="NZ_CAJZAG010000001.1"/>
</dbReference>